<dbReference type="RefSeq" id="WP_125715092.1">
    <property type="nucleotide sequence ID" value="NZ_JBHTOP010000004.1"/>
</dbReference>
<gene>
    <name evidence="2" type="ORF">ACFQ5M_02725</name>
</gene>
<protein>
    <recommendedName>
        <fullName evidence="4">Lipoprotein</fullName>
    </recommendedName>
</protein>
<organism evidence="2 3">
    <name type="scientific">Agrilactobacillus yilanensis</name>
    <dbReference type="NCBI Taxonomy" id="2485997"/>
    <lineage>
        <taxon>Bacteria</taxon>
        <taxon>Bacillati</taxon>
        <taxon>Bacillota</taxon>
        <taxon>Bacilli</taxon>
        <taxon>Lactobacillales</taxon>
        <taxon>Lactobacillaceae</taxon>
        <taxon>Agrilactobacillus</taxon>
    </lineage>
</organism>
<comment type="caution">
    <text evidence="2">The sequence shown here is derived from an EMBL/GenBank/DDBJ whole genome shotgun (WGS) entry which is preliminary data.</text>
</comment>
<name>A0ABW4J4Z6_9LACO</name>
<keyword evidence="1" id="KW-0732">Signal</keyword>
<sequence length="146" mass="16511">MKALGRIISMLVIGLLVLTGCQQARTKTAPLKKVTTSTATWYLYQKKGTQKVISLQFQKNKTVIVKDIDAIGAPGGENRVDDNFVNPKFKQNKAQTQLTINTSDQKMVLKLGKKYAKTIDQKKMVGYHVTYGTQKKLVFGKNFRRW</sequence>
<evidence type="ECO:0000313" key="3">
    <source>
        <dbReference type="Proteomes" id="UP001597267"/>
    </source>
</evidence>
<evidence type="ECO:0000313" key="2">
    <source>
        <dbReference type="EMBL" id="MFD1671008.1"/>
    </source>
</evidence>
<evidence type="ECO:0000256" key="1">
    <source>
        <dbReference type="SAM" id="SignalP"/>
    </source>
</evidence>
<dbReference type="EMBL" id="JBHTOP010000004">
    <property type="protein sequence ID" value="MFD1671008.1"/>
    <property type="molecule type" value="Genomic_DNA"/>
</dbReference>
<dbReference type="PROSITE" id="PS51257">
    <property type="entry name" value="PROKAR_LIPOPROTEIN"/>
    <property type="match status" value="1"/>
</dbReference>
<accession>A0ABW4J4Z6</accession>
<reference evidence="3" key="1">
    <citation type="journal article" date="2019" name="Int. J. Syst. Evol. Microbiol.">
        <title>The Global Catalogue of Microorganisms (GCM) 10K type strain sequencing project: providing services to taxonomists for standard genome sequencing and annotation.</title>
        <authorList>
            <consortium name="The Broad Institute Genomics Platform"/>
            <consortium name="The Broad Institute Genome Sequencing Center for Infectious Disease"/>
            <person name="Wu L."/>
            <person name="Ma J."/>
        </authorList>
    </citation>
    <scope>NUCLEOTIDE SEQUENCE [LARGE SCALE GENOMIC DNA]</scope>
    <source>
        <strain evidence="3">CCM 8896</strain>
    </source>
</reference>
<proteinExistence type="predicted"/>
<dbReference type="Proteomes" id="UP001597267">
    <property type="component" value="Unassembled WGS sequence"/>
</dbReference>
<keyword evidence="3" id="KW-1185">Reference proteome</keyword>
<feature type="chain" id="PRO_5047305433" description="Lipoprotein" evidence="1">
    <location>
        <begin position="25"/>
        <end position="146"/>
    </location>
</feature>
<feature type="signal peptide" evidence="1">
    <location>
        <begin position="1"/>
        <end position="24"/>
    </location>
</feature>
<evidence type="ECO:0008006" key="4">
    <source>
        <dbReference type="Google" id="ProtNLM"/>
    </source>
</evidence>